<comment type="caution">
    <text evidence="8">The sequence shown here is derived from an EMBL/GenBank/DDBJ whole genome shotgun (WGS) entry which is preliminary data.</text>
</comment>
<dbReference type="InterPro" id="IPR011114">
    <property type="entry name" value="RuvA_C"/>
</dbReference>
<keyword evidence="3 6" id="KW-0238">DNA-binding</keyword>
<name>A0ABW3DCY9_9BACL</name>
<dbReference type="CDD" id="cd14332">
    <property type="entry name" value="UBA_RuvA_C"/>
    <property type="match status" value="1"/>
</dbReference>
<dbReference type="InterPro" id="IPR036267">
    <property type="entry name" value="RuvA_C_sf"/>
</dbReference>
<evidence type="ECO:0000256" key="4">
    <source>
        <dbReference type="ARBA" id="ARBA00023172"/>
    </source>
</evidence>
<dbReference type="Pfam" id="PF14520">
    <property type="entry name" value="HHH_5"/>
    <property type="match status" value="1"/>
</dbReference>
<evidence type="ECO:0000256" key="6">
    <source>
        <dbReference type="HAMAP-Rule" id="MF_00031"/>
    </source>
</evidence>
<dbReference type="Gene3D" id="2.40.50.140">
    <property type="entry name" value="Nucleic acid-binding proteins"/>
    <property type="match status" value="1"/>
</dbReference>
<keyword evidence="8" id="KW-0378">Hydrolase</keyword>
<dbReference type="GO" id="GO:0003678">
    <property type="term" value="F:DNA helicase activity"/>
    <property type="evidence" value="ECO:0007669"/>
    <property type="project" value="UniProtKB-EC"/>
</dbReference>
<organism evidence="8 9">
    <name type="scientific">Paenibacillus residui</name>
    <dbReference type="NCBI Taxonomy" id="629724"/>
    <lineage>
        <taxon>Bacteria</taxon>
        <taxon>Bacillati</taxon>
        <taxon>Bacillota</taxon>
        <taxon>Bacilli</taxon>
        <taxon>Bacillales</taxon>
        <taxon>Paenibacillaceae</taxon>
        <taxon>Paenibacillus</taxon>
    </lineage>
</organism>
<dbReference type="GO" id="GO:0016787">
    <property type="term" value="F:hydrolase activity"/>
    <property type="evidence" value="ECO:0007669"/>
    <property type="project" value="UniProtKB-KW"/>
</dbReference>
<keyword evidence="2 6" id="KW-0227">DNA damage</keyword>
<feature type="domain" description="Helix-hairpin-helix DNA-binding motif class 1" evidence="7">
    <location>
        <begin position="72"/>
        <end position="91"/>
    </location>
</feature>
<keyword evidence="5 6" id="KW-0234">DNA repair</keyword>
<dbReference type="NCBIfam" id="TIGR00084">
    <property type="entry name" value="ruvA"/>
    <property type="match status" value="1"/>
</dbReference>
<evidence type="ECO:0000313" key="9">
    <source>
        <dbReference type="Proteomes" id="UP001597120"/>
    </source>
</evidence>
<dbReference type="Proteomes" id="UP001597120">
    <property type="component" value="Unassembled WGS sequence"/>
</dbReference>
<proteinExistence type="inferred from homology"/>
<protein>
    <recommendedName>
        <fullName evidence="6">Holliday junction branch migration complex subunit RuvA</fullName>
    </recommendedName>
</protein>
<dbReference type="SUPFAM" id="SSF46929">
    <property type="entry name" value="DNA helicase RuvA subunit, C-terminal domain"/>
    <property type="match status" value="1"/>
</dbReference>
<dbReference type="InterPro" id="IPR012340">
    <property type="entry name" value="NA-bd_OB-fold"/>
</dbReference>
<dbReference type="Gene3D" id="1.10.150.20">
    <property type="entry name" value="5' to 3' exonuclease, C-terminal subdomain"/>
    <property type="match status" value="1"/>
</dbReference>
<dbReference type="SUPFAM" id="SSF47781">
    <property type="entry name" value="RuvA domain 2-like"/>
    <property type="match status" value="1"/>
</dbReference>
<keyword evidence="4 6" id="KW-0233">DNA recombination</keyword>
<dbReference type="InterPro" id="IPR013849">
    <property type="entry name" value="DNA_helicase_Holl-junc_RuvA_I"/>
</dbReference>
<dbReference type="SUPFAM" id="SSF50249">
    <property type="entry name" value="Nucleic acid-binding proteins"/>
    <property type="match status" value="1"/>
</dbReference>
<keyword evidence="1 6" id="KW-0963">Cytoplasm</keyword>
<comment type="subcellular location">
    <subcellularLocation>
        <location evidence="6">Cytoplasm</location>
    </subcellularLocation>
</comment>
<comment type="function">
    <text evidence="6">The RuvA-RuvB-RuvC complex processes Holliday junction (HJ) DNA during genetic recombination and DNA repair, while the RuvA-RuvB complex plays an important role in the rescue of blocked DNA replication forks via replication fork reversal (RFR). RuvA specifically binds to HJ cruciform DNA, conferring on it an open structure. The RuvB hexamer acts as an ATP-dependent pump, pulling dsDNA into and through the RuvAB complex. HJ branch migration allows RuvC to scan DNA until it finds its consensus sequence, where it cleaves and resolves the cruciform DNA.</text>
</comment>
<evidence type="ECO:0000256" key="1">
    <source>
        <dbReference type="ARBA" id="ARBA00022490"/>
    </source>
</evidence>
<dbReference type="InterPro" id="IPR003583">
    <property type="entry name" value="Hlx-hairpin-Hlx_DNA-bd_motif"/>
</dbReference>
<comment type="subunit">
    <text evidence="6">Homotetramer. Forms an RuvA(8)-RuvB(12)-Holliday junction (HJ) complex. HJ DNA is sandwiched between 2 RuvA tetramers; dsDNA enters through RuvA and exits via RuvB. An RuvB hexamer assembles on each DNA strand where it exits the tetramer. Each RuvB hexamer is contacted by two RuvA subunits (via domain III) on 2 adjacent RuvB subunits; this complex drives branch migration. In the full resolvosome a probable DNA-RuvA(4)-RuvB(12)-RuvC(2) complex forms which resolves the HJ.</text>
</comment>
<evidence type="ECO:0000259" key="7">
    <source>
        <dbReference type="SMART" id="SM00278"/>
    </source>
</evidence>
<reference evidence="9" key="1">
    <citation type="journal article" date="2019" name="Int. J. Syst. Evol. Microbiol.">
        <title>The Global Catalogue of Microorganisms (GCM) 10K type strain sequencing project: providing services to taxonomists for standard genome sequencing and annotation.</title>
        <authorList>
            <consortium name="The Broad Institute Genomics Platform"/>
            <consortium name="The Broad Institute Genome Sequencing Center for Infectious Disease"/>
            <person name="Wu L."/>
            <person name="Ma J."/>
        </authorList>
    </citation>
    <scope>NUCLEOTIDE SEQUENCE [LARGE SCALE GENOMIC DNA]</scope>
    <source>
        <strain evidence="9">CCUG 57263</strain>
    </source>
</reference>
<dbReference type="InterPro" id="IPR010994">
    <property type="entry name" value="RuvA_2-like"/>
</dbReference>
<dbReference type="EMBL" id="JBHTIU010000074">
    <property type="protein sequence ID" value="MFD0871201.1"/>
    <property type="molecule type" value="Genomic_DNA"/>
</dbReference>
<dbReference type="Pfam" id="PF01330">
    <property type="entry name" value="RuvA_N"/>
    <property type="match status" value="1"/>
</dbReference>
<dbReference type="Gene3D" id="1.10.8.10">
    <property type="entry name" value="DNA helicase RuvA subunit, C-terminal domain"/>
    <property type="match status" value="1"/>
</dbReference>
<dbReference type="SMART" id="SM00278">
    <property type="entry name" value="HhH1"/>
    <property type="match status" value="2"/>
</dbReference>
<evidence type="ECO:0000256" key="5">
    <source>
        <dbReference type="ARBA" id="ARBA00023204"/>
    </source>
</evidence>
<accession>A0ABW3DCY9</accession>
<dbReference type="HAMAP" id="MF_00031">
    <property type="entry name" value="DNA_HJ_migration_RuvA"/>
    <property type="match status" value="1"/>
</dbReference>
<sequence>MIDFLRGQLVHREKDYAVLDVHGVGYQVYCANPYALGGHSDEPVTLYTHQHVREDAILLFGFATREEQSLFRRLIEVNGIGPKVAIGILSAGQPEAVITAICQENISFLTKLPGIGKKTAQRLILDLKDKLGDLTAGWSNADLASSAVSRPMSGLSASEEEAKQALMALGYSEAEIDRVWPAVKQRAADSDPVDTVVKTALQLLFQG</sequence>
<gene>
    <name evidence="6 8" type="primary">ruvA</name>
    <name evidence="8" type="ORF">ACFQ03_18830</name>
</gene>
<comment type="caution">
    <text evidence="6">Lacks conserved residue(s) required for the propagation of feature annotation.</text>
</comment>
<feature type="domain" description="Helix-hairpin-helix DNA-binding motif class 1" evidence="7">
    <location>
        <begin position="107"/>
        <end position="126"/>
    </location>
</feature>
<feature type="region of interest" description="Domain III" evidence="6">
    <location>
        <begin position="156"/>
        <end position="207"/>
    </location>
</feature>
<evidence type="ECO:0000256" key="2">
    <source>
        <dbReference type="ARBA" id="ARBA00022763"/>
    </source>
</evidence>
<dbReference type="RefSeq" id="WP_379290130.1">
    <property type="nucleotide sequence ID" value="NZ_JBHTIU010000074.1"/>
</dbReference>
<comment type="domain">
    <text evidence="6">Has three domains with a flexible linker between the domains II and III and assumes an 'L' shape. Domain III is highly mobile and contacts RuvB.</text>
</comment>
<evidence type="ECO:0000256" key="3">
    <source>
        <dbReference type="ARBA" id="ARBA00023125"/>
    </source>
</evidence>
<keyword evidence="9" id="KW-1185">Reference proteome</keyword>
<dbReference type="InterPro" id="IPR000085">
    <property type="entry name" value="RuvA"/>
</dbReference>
<dbReference type="Pfam" id="PF07499">
    <property type="entry name" value="RuvA_C"/>
    <property type="match status" value="1"/>
</dbReference>
<evidence type="ECO:0000313" key="8">
    <source>
        <dbReference type="EMBL" id="MFD0871201.1"/>
    </source>
</evidence>
<comment type="similarity">
    <text evidence="6">Belongs to the RuvA family.</text>
</comment>